<dbReference type="EMBL" id="JAUYZG010000020">
    <property type="protein sequence ID" value="KAK2876172.1"/>
    <property type="molecule type" value="Genomic_DNA"/>
</dbReference>
<dbReference type="Proteomes" id="UP001187343">
    <property type="component" value="Unassembled WGS sequence"/>
</dbReference>
<dbReference type="AlphaFoldDB" id="A0AA88TNI6"/>
<evidence type="ECO:0000256" key="1">
    <source>
        <dbReference type="SAM" id="MobiDB-lite"/>
    </source>
</evidence>
<feature type="compositionally biased region" description="Polar residues" evidence="1">
    <location>
        <begin position="82"/>
        <end position="99"/>
    </location>
</feature>
<accession>A0AA88TNI6</accession>
<proteinExistence type="predicted"/>
<comment type="caution">
    <text evidence="2">The sequence shown here is derived from an EMBL/GenBank/DDBJ whole genome shotgun (WGS) entry which is preliminary data.</text>
</comment>
<feature type="compositionally biased region" description="Polar residues" evidence="1">
    <location>
        <begin position="116"/>
        <end position="125"/>
    </location>
</feature>
<feature type="compositionally biased region" description="Basic and acidic residues" evidence="1">
    <location>
        <begin position="52"/>
        <end position="61"/>
    </location>
</feature>
<keyword evidence="3" id="KW-1185">Reference proteome</keyword>
<feature type="region of interest" description="Disordered" evidence="1">
    <location>
        <begin position="52"/>
        <end position="125"/>
    </location>
</feature>
<gene>
    <name evidence="2" type="ORF">Q8A67_020268</name>
</gene>
<sequence>MLPRYVGSGQAVVALMSVAGRITQSLIYSSEPQSGFSIGGCSGQLLTKHSRDVALHHDPKAHAKPTQTHRSPRPENKELEMHTNTPTGTRTQPAESPTTAVAARKFSDLRKPPIVNSLSQGPRSH</sequence>
<organism evidence="2 3">
    <name type="scientific">Cirrhinus molitorella</name>
    <name type="common">mud carp</name>
    <dbReference type="NCBI Taxonomy" id="172907"/>
    <lineage>
        <taxon>Eukaryota</taxon>
        <taxon>Metazoa</taxon>
        <taxon>Chordata</taxon>
        <taxon>Craniata</taxon>
        <taxon>Vertebrata</taxon>
        <taxon>Euteleostomi</taxon>
        <taxon>Actinopterygii</taxon>
        <taxon>Neopterygii</taxon>
        <taxon>Teleostei</taxon>
        <taxon>Ostariophysi</taxon>
        <taxon>Cypriniformes</taxon>
        <taxon>Cyprinidae</taxon>
        <taxon>Labeoninae</taxon>
        <taxon>Labeonini</taxon>
        <taxon>Cirrhinus</taxon>
    </lineage>
</organism>
<evidence type="ECO:0000313" key="2">
    <source>
        <dbReference type="EMBL" id="KAK2876172.1"/>
    </source>
</evidence>
<name>A0AA88TNI6_9TELE</name>
<protein>
    <submittedName>
        <fullName evidence="2">Uncharacterized protein</fullName>
    </submittedName>
</protein>
<evidence type="ECO:0000313" key="3">
    <source>
        <dbReference type="Proteomes" id="UP001187343"/>
    </source>
</evidence>
<reference evidence="2" key="1">
    <citation type="submission" date="2023-08" db="EMBL/GenBank/DDBJ databases">
        <title>Chromosome-level Genome Assembly of mud carp (Cirrhinus molitorella).</title>
        <authorList>
            <person name="Liu H."/>
        </authorList>
    </citation>
    <scope>NUCLEOTIDE SEQUENCE</scope>
    <source>
        <strain evidence="2">Prfri</strain>
        <tissue evidence="2">Muscle</tissue>
    </source>
</reference>
<feature type="compositionally biased region" description="Basic and acidic residues" evidence="1">
    <location>
        <begin position="72"/>
        <end position="81"/>
    </location>
</feature>